<dbReference type="EMBL" id="SSTD01003661">
    <property type="protein sequence ID" value="TYK25845.1"/>
    <property type="molecule type" value="Genomic_DNA"/>
</dbReference>
<name>A0A5D3DQT1_CUCMM</name>
<dbReference type="AlphaFoldDB" id="A0A5D3DQT1"/>
<dbReference type="Proteomes" id="UP000321947">
    <property type="component" value="Unassembled WGS sequence"/>
</dbReference>
<reference evidence="1 2" key="1">
    <citation type="submission" date="2019-08" db="EMBL/GenBank/DDBJ databases">
        <title>Draft genome sequences of two oriental melons (Cucumis melo L. var makuwa).</title>
        <authorList>
            <person name="Kwon S.-Y."/>
        </authorList>
    </citation>
    <scope>NUCLEOTIDE SEQUENCE [LARGE SCALE GENOMIC DNA]</scope>
    <source>
        <strain evidence="2">cv. Chang Bougi</strain>
        <tissue evidence="1">Leaf</tissue>
    </source>
</reference>
<evidence type="ECO:0008006" key="3">
    <source>
        <dbReference type="Google" id="ProtNLM"/>
    </source>
</evidence>
<gene>
    <name evidence="1" type="ORF">E5676_scaffold436G00540</name>
</gene>
<accession>A0A5D3DQT1</accession>
<sequence>MFLELESLKKACIFKGAPIFKSVLKVGVLQESNNIAPDCSPTLPPNEVLASVLSDRTLSSWPINEIPVVALSVKYAILHKIDIVNWFPSSHASSVSIALVTTTLWTRDCSFIINYCSMWDHLELKFLLSIPSSLQSSPGSSSF</sequence>
<evidence type="ECO:0000313" key="2">
    <source>
        <dbReference type="Proteomes" id="UP000321947"/>
    </source>
</evidence>
<proteinExistence type="predicted"/>
<organism evidence="1 2">
    <name type="scientific">Cucumis melo var. makuwa</name>
    <name type="common">Oriental melon</name>
    <dbReference type="NCBI Taxonomy" id="1194695"/>
    <lineage>
        <taxon>Eukaryota</taxon>
        <taxon>Viridiplantae</taxon>
        <taxon>Streptophyta</taxon>
        <taxon>Embryophyta</taxon>
        <taxon>Tracheophyta</taxon>
        <taxon>Spermatophyta</taxon>
        <taxon>Magnoliopsida</taxon>
        <taxon>eudicotyledons</taxon>
        <taxon>Gunneridae</taxon>
        <taxon>Pentapetalae</taxon>
        <taxon>rosids</taxon>
        <taxon>fabids</taxon>
        <taxon>Cucurbitales</taxon>
        <taxon>Cucurbitaceae</taxon>
        <taxon>Benincaseae</taxon>
        <taxon>Cucumis</taxon>
    </lineage>
</organism>
<protein>
    <recommendedName>
        <fullName evidence="3">Envelope-like protein</fullName>
    </recommendedName>
</protein>
<comment type="caution">
    <text evidence="1">The sequence shown here is derived from an EMBL/GenBank/DDBJ whole genome shotgun (WGS) entry which is preliminary data.</text>
</comment>
<evidence type="ECO:0000313" key="1">
    <source>
        <dbReference type="EMBL" id="TYK25845.1"/>
    </source>
</evidence>